<proteinExistence type="predicted"/>
<dbReference type="Pfam" id="PF12841">
    <property type="entry name" value="YvrJ"/>
    <property type="match status" value="1"/>
</dbReference>
<accession>A0A3D8WXG5</accession>
<evidence type="ECO:0000313" key="1">
    <source>
        <dbReference type="EMBL" id="RDZ11294.1"/>
    </source>
</evidence>
<evidence type="ECO:0000313" key="2">
    <source>
        <dbReference type="Proteomes" id="UP000256519"/>
    </source>
</evidence>
<name>A0A3D8WXG5_PRIMG</name>
<protein>
    <submittedName>
        <fullName evidence="1">YvrJ family protein</fullName>
    </submittedName>
</protein>
<reference evidence="1 2" key="1">
    <citation type="journal article" date="2018" name="Appl. Environ. Microbiol.">
        <title>Antimicrobial susceptibility testing and tentative epidemiological cut-off values of five Bacillus species relevant for use as animal feed additives or for plant protection.</title>
        <authorList>
            <person name="Agerso Y."/>
            <person name="Stuer-Lauridsen B."/>
            <person name="Bjerre K."/>
            <person name="Jensen M.G."/>
            <person name="Johansen E."/>
            <person name="Bennedsen M."/>
            <person name="Brockmann E."/>
            <person name="Nielsen B."/>
        </authorList>
    </citation>
    <scope>NUCLEOTIDE SEQUENCE [LARGE SCALE GENOMIC DNA]</scope>
    <source>
        <strain evidence="1 2">CHCC20162</strain>
    </source>
</reference>
<dbReference type="EMBL" id="PQWM01000029">
    <property type="protein sequence ID" value="RDZ11294.1"/>
    <property type="molecule type" value="Genomic_DNA"/>
</dbReference>
<sequence length="46" mass="5409">MENLVSYIKDLGFPIALSFYLLVRIESKLDRITELLQVLIEKKVKQ</sequence>
<organism evidence="1 2">
    <name type="scientific">Priestia megaterium</name>
    <name type="common">Bacillus megaterium</name>
    <dbReference type="NCBI Taxonomy" id="1404"/>
    <lineage>
        <taxon>Bacteria</taxon>
        <taxon>Bacillati</taxon>
        <taxon>Bacillota</taxon>
        <taxon>Bacilli</taxon>
        <taxon>Bacillales</taxon>
        <taxon>Bacillaceae</taxon>
        <taxon>Priestia</taxon>
    </lineage>
</organism>
<dbReference type="InterPro" id="IPR024419">
    <property type="entry name" value="YvrJ"/>
</dbReference>
<dbReference type="AlphaFoldDB" id="A0A3D8WXG5"/>
<gene>
    <name evidence="1" type="ORF">C3744_21765</name>
</gene>
<dbReference type="Proteomes" id="UP000256519">
    <property type="component" value="Unassembled WGS sequence"/>
</dbReference>
<comment type="caution">
    <text evidence="1">The sequence shown here is derived from an EMBL/GenBank/DDBJ whole genome shotgun (WGS) entry which is preliminary data.</text>
</comment>